<gene>
    <name evidence="1" type="ORF">Thini_4480</name>
</gene>
<dbReference type="OrthoDB" id="8906826at2"/>
<dbReference type="InterPro" id="IPR025354">
    <property type="entry name" value="DUF4258"/>
</dbReference>
<dbReference type="Proteomes" id="UP000005317">
    <property type="component" value="Unassembled WGS sequence"/>
</dbReference>
<name>A0A656HPH4_THINJ</name>
<dbReference type="AlphaFoldDB" id="A0A656HPH4"/>
<protein>
    <recommendedName>
        <fullName evidence="3">DUF4258 domain-containing protein</fullName>
    </recommendedName>
</protein>
<proteinExistence type="predicted"/>
<accession>A0A656HPH4</accession>
<sequence length="86" mass="10153">MISKRFNKPVVLTYHAAEQMAERQIDEETLADLIESGDVKYKDEQHLWIYKSYPVRQDNMICAAAIERNNLIIKTVMINWELSDEH</sequence>
<organism evidence="1 2">
    <name type="scientific">Thiothrix nivea (strain ATCC 35100 / DSM 5205 / JP2)</name>
    <dbReference type="NCBI Taxonomy" id="870187"/>
    <lineage>
        <taxon>Bacteria</taxon>
        <taxon>Pseudomonadati</taxon>
        <taxon>Pseudomonadota</taxon>
        <taxon>Gammaproteobacteria</taxon>
        <taxon>Thiotrichales</taxon>
        <taxon>Thiotrichaceae</taxon>
        <taxon>Thiothrix</taxon>
    </lineage>
</organism>
<dbReference type="EMBL" id="JH651384">
    <property type="protein sequence ID" value="EIJ36955.1"/>
    <property type="molecule type" value="Genomic_DNA"/>
</dbReference>
<keyword evidence="2" id="KW-1185">Reference proteome</keyword>
<evidence type="ECO:0000313" key="2">
    <source>
        <dbReference type="Proteomes" id="UP000005317"/>
    </source>
</evidence>
<dbReference type="Pfam" id="PF14076">
    <property type="entry name" value="DUF4258"/>
    <property type="match status" value="1"/>
</dbReference>
<evidence type="ECO:0000313" key="1">
    <source>
        <dbReference type="EMBL" id="EIJ36955.1"/>
    </source>
</evidence>
<evidence type="ECO:0008006" key="3">
    <source>
        <dbReference type="Google" id="ProtNLM"/>
    </source>
</evidence>
<reference evidence="2" key="1">
    <citation type="journal article" date="2011" name="Stand. Genomic Sci.">
        <title>Genome sequence of the filamentous, gliding Thiothrix nivea neotype strain (JP2(T)).</title>
        <authorList>
            <person name="Lapidus A."/>
            <person name="Nolan M."/>
            <person name="Lucas S."/>
            <person name="Glavina Del Rio T."/>
            <person name="Tice H."/>
            <person name="Cheng J.F."/>
            <person name="Tapia R."/>
            <person name="Han C."/>
            <person name="Goodwin L."/>
            <person name="Pitluck S."/>
            <person name="Liolios K."/>
            <person name="Pagani I."/>
            <person name="Ivanova N."/>
            <person name="Huntemann M."/>
            <person name="Mavromatis K."/>
            <person name="Mikhailova N."/>
            <person name="Pati A."/>
            <person name="Chen A."/>
            <person name="Palaniappan K."/>
            <person name="Land M."/>
            <person name="Brambilla E.M."/>
            <person name="Rohde M."/>
            <person name="Abt B."/>
            <person name="Verbarg S."/>
            <person name="Goker M."/>
            <person name="Bristow J."/>
            <person name="Eisen J.A."/>
            <person name="Markowitz V."/>
            <person name="Hugenholtz P."/>
            <person name="Kyrpides N.C."/>
            <person name="Klenk H.P."/>
            <person name="Woyke T."/>
        </authorList>
    </citation>
    <scope>NUCLEOTIDE SEQUENCE [LARGE SCALE GENOMIC DNA]</scope>
    <source>
        <strain evidence="2">ATCC 35100 / DSM 5205 / JP2</strain>
    </source>
</reference>
<dbReference type="RefSeq" id="WP_002710818.1">
    <property type="nucleotide sequence ID" value="NZ_JH651384.1"/>
</dbReference>